<dbReference type="GO" id="GO:0016791">
    <property type="term" value="F:phosphatase activity"/>
    <property type="evidence" value="ECO:0007669"/>
    <property type="project" value="TreeGrafter"/>
</dbReference>
<gene>
    <name evidence="2" type="ORF">CANARDRAFT_201928</name>
</gene>
<sequence>MPHIRKDNYPTVDTDKYKLEFVEIVHRHHKRTPYASNCYPKENLVLYCDDSVNNYYSEFRAGTNDTLKISWENYQNQNNPFSFVDNGYNGTCQFPQISFDGLEDSFQHGSDLYQVYSELGFLPDEYNSETIKFRVTNNVITSQVASALIKAMYPEEDSIDVQIEIDSMDALEPAYTCEFASDVYAGIRATEEWNDHLDRASDLYDRLDSMSGVSPTSSGWHVSFDHYFDNTAFRTCHGYDLACNIDNSTDCMSQEDAEQITRLGDWEYNYMWRMNENSTLYAATHYGAYFSELRERLSEKVTGSSKLKYSHNVAHDGSLSSILSFLQIDYLRWPGMGAEISFELYYGKEDSTWYLRILYLGKVLDTTGPLGSVDMIKLDDFISYINSMIGSNNEILIDYCINN</sequence>
<dbReference type="Proteomes" id="UP000094801">
    <property type="component" value="Unassembled WGS sequence"/>
</dbReference>
<dbReference type="InterPro" id="IPR050645">
    <property type="entry name" value="Histidine_acid_phosphatase"/>
</dbReference>
<dbReference type="EMBL" id="KV453859">
    <property type="protein sequence ID" value="ODV84096.1"/>
    <property type="molecule type" value="Genomic_DNA"/>
</dbReference>
<accession>A0A1E4SX81</accession>
<name>A0A1E4SX81_9ASCO</name>
<dbReference type="InterPro" id="IPR000560">
    <property type="entry name" value="His_Pase_clade-2"/>
</dbReference>
<dbReference type="PANTHER" id="PTHR11567:SF195">
    <property type="entry name" value="ACID PHOSPHATASE, PUTATIVE (AFU_ORTHOLOGUE AFUA_3G14570)-RELATED"/>
    <property type="match status" value="1"/>
</dbReference>
<reference evidence="3" key="1">
    <citation type="submission" date="2016-04" db="EMBL/GenBank/DDBJ databases">
        <title>Comparative genomics of biotechnologically important yeasts.</title>
        <authorList>
            <consortium name="DOE Joint Genome Institute"/>
            <person name="Riley R."/>
            <person name="Haridas S."/>
            <person name="Wolfe K.H."/>
            <person name="Lopes M.R."/>
            <person name="Hittinger C.T."/>
            <person name="Goker M."/>
            <person name="Salamov A."/>
            <person name="Wisecaver J."/>
            <person name="Long T.M."/>
            <person name="Aerts A.L."/>
            <person name="Barry K."/>
            <person name="Choi C."/>
            <person name="Clum A."/>
            <person name="Coughlan A.Y."/>
            <person name="Deshpande S."/>
            <person name="Douglass A.P."/>
            <person name="Hanson S.J."/>
            <person name="Klenk H.-P."/>
            <person name="Labutti K."/>
            <person name="Lapidus A."/>
            <person name="Lindquist E."/>
            <person name="Lipzen A."/>
            <person name="Meier-Kolthoff J.P."/>
            <person name="Ohm R.A."/>
            <person name="Otillar R.P."/>
            <person name="Pangilinan J."/>
            <person name="Peng Y."/>
            <person name="Rokas A."/>
            <person name="Rosa C.A."/>
            <person name="Scheuner C."/>
            <person name="Sibirny A.A."/>
            <person name="Slot J.C."/>
            <person name="Stielow J.B."/>
            <person name="Sun H."/>
            <person name="Kurtzman C.P."/>
            <person name="Blackwell M."/>
            <person name="Grigoriev I.V."/>
            <person name="Jeffries T.W."/>
        </authorList>
    </citation>
    <scope>NUCLEOTIDE SEQUENCE [LARGE SCALE GENOMIC DNA]</scope>
    <source>
        <strain evidence="3">NRRL YB-2248</strain>
    </source>
</reference>
<dbReference type="SUPFAM" id="SSF53254">
    <property type="entry name" value="Phosphoglycerate mutase-like"/>
    <property type="match status" value="1"/>
</dbReference>
<dbReference type="Pfam" id="PF00328">
    <property type="entry name" value="His_Phos_2"/>
    <property type="match status" value="1"/>
</dbReference>
<protein>
    <recommendedName>
        <fullName evidence="4">Acid phosphatase</fullName>
    </recommendedName>
</protein>
<evidence type="ECO:0000256" key="1">
    <source>
        <dbReference type="ARBA" id="ARBA00005375"/>
    </source>
</evidence>
<comment type="similarity">
    <text evidence="1">Belongs to the histidine acid phosphatase family.</text>
</comment>
<keyword evidence="3" id="KW-1185">Reference proteome</keyword>
<dbReference type="AlphaFoldDB" id="A0A1E4SX81"/>
<dbReference type="InterPro" id="IPR029033">
    <property type="entry name" value="His_PPase_superfam"/>
</dbReference>
<dbReference type="Gene3D" id="3.40.50.1240">
    <property type="entry name" value="Phosphoglycerate mutase-like"/>
    <property type="match status" value="1"/>
</dbReference>
<dbReference type="PANTHER" id="PTHR11567">
    <property type="entry name" value="ACID PHOSPHATASE-RELATED"/>
    <property type="match status" value="1"/>
</dbReference>
<organism evidence="2 3">
    <name type="scientific">[Candida] arabinofermentans NRRL YB-2248</name>
    <dbReference type="NCBI Taxonomy" id="983967"/>
    <lineage>
        <taxon>Eukaryota</taxon>
        <taxon>Fungi</taxon>
        <taxon>Dikarya</taxon>
        <taxon>Ascomycota</taxon>
        <taxon>Saccharomycotina</taxon>
        <taxon>Pichiomycetes</taxon>
        <taxon>Pichiales</taxon>
        <taxon>Pichiaceae</taxon>
        <taxon>Ogataea</taxon>
        <taxon>Ogataea/Candida clade</taxon>
    </lineage>
</organism>
<dbReference type="OrthoDB" id="10262962at2759"/>
<evidence type="ECO:0008006" key="4">
    <source>
        <dbReference type="Google" id="ProtNLM"/>
    </source>
</evidence>
<evidence type="ECO:0000313" key="2">
    <source>
        <dbReference type="EMBL" id="ODV84096.1"/>
    </source>
</evidence>
<proteinExistence type="inferred from homology"/>
<evidence type="ECO:0000313" key="3">
    <source>
        <dbReference type="Proteomes" id="UP000094801"/>
    </source>
</evidence>